<proteinExistence type="predicted"/>
<dbReference type="Pfam" id="PF13175">
    <property type="entry name" value="AAA_15"/>
    <property type="match status" value="1"/>
</dbReference>
<dbReference type="InterPro" id="IPR003959">
    <property type="entry name" value="ATPase_AAA_core"/>
</dbReference>
<gene>
    <name evidence="4" type="ORF">I4X03_007990</name>
</gene>
<reference evidence="4 5" key="1">
    <citation type="submission" date="2021-01" db="EMBL/GenBank/DDBJ databases">
        <authorList>
            <person name="Ruan W."/>
            <person name="Khan S.A."/>
            <person name="Jeon C.O."/>
        </authorList>
    </citation>
    <scope>NUCLEOTIDE SEQUENCE [LARGE SCALE GENOMIC DNA]</scope>
    <source>
        <strain evidence="4 5">R798</strain>
    </source>
</reference>
<dbReference type="Gene3D" id="3.40.50.300">
    <property type="entry name" value="P-loop containing nucleotide triphosphate hydrolases"/>
    <property type="match status" value="1"/>
</dbReference>
<sequence>MERMQIRKISISNFRGIRALEWLPDAALCFIIGPGDSGKSTILDAIEAALSSRWFSFVESDFFGADTATPIVIEVTVGELPPQLMSDDRLGLFIRGWTGTEIHDEPEDDDEPVITVRLSVDATMEPVWEAYCDRSETSRYLSNRERSHFGLTRLNGDEARHTSWAQGSGLSKLTDDNGNAAERLAAAYKAAKNSAGLDKILPLMDAAGYAEDEAKALGAYVESGYRPGLELARGGFSTSSITLHDADVPLRLAGLGSRRLASLGIQNAAIHSGAIILVDEIEHGLEPHRIIGALAQLKKRQSEALKERRPVGQLFLTTHSDVALSEASASNVVAVRRDKMTKAATVHEPGSSAEFEKLMKKTPRALFARRILLCEGVTEQGLLLGLRELWPANHNGAPVEQMGSAIADGNGSEAPNLAIALRSMGYAVAIFRDSDRPIPDLMKASFAFGGPLIEVFEYETEMHTEFALFFDADDDAVQELIELARAKKSADSVAASLAKVMPTVSKDIFESPFSNWELMTEFDARSLRIYLAQASSKHSWFKELSTGRELAPIAWRIAQSAPHSELAQCLKKVEDWLYA</sequence>
<dbReference type="SUPFAM" id="SSF52540">
    <property type="entry name" value="P-loop containing nucleoside triphosphate hydrolases"/>
    <property type="match status" value="1"/>
</dbReference>
<organism evidence="4 5">
    <name type="scientific">Massilia soli</name>
    <dbReference type="NCBI Taxonomy" id="2792854"/>
    <lineage>
        <taxon>Bacteria</taxon>
        <taxon>Pseudomonadati</taxon>
        <taxon>Pseudomonadota</taxon>
        <taxon>Betaproteobacteria</taxon>
        <taxon>Burkholderiales</taxon>
        <taxon>Oxalobacteraceae</taxon>
        <taxon>Telluria group</taxon>
        <taxon>Massilia</taxon>
    </lineage>
</organism>
<name>A0ABS7SN01_9BURK</name>
<feature type="domain" description="OLD protein-like TOPRIM" evidence="3">
    <location>
        <begin position="366"/>
        <end position="435"/>
    </location>
</feature>
<feature type="domain" description="ATPase AAA-type core" evidence="2">
    <location>
        <begin position="244"/>
        <end position="324"/>
    </location>
</feature>
<evidence type="ECO:0000313" key="5">
    <source>
        <dbReference type="Proteomes" id="UP000809349"/>
    </source>
</evidence>
<dbReference type="InterPro" id="IPR051396">
    <property type="entry name" value="Bact_Antivir_Def_Nuclease"/>
</dbReference>
<dbReference type="PANTHER" id="PTHR43581">
    <property type="entry name" value="ATP/GTP PHOSPHATASE"/>
    <property type="match status" value="1"/>
</dbReference>
<reference evidence="4 5" key="2">
    <citation type="submission" date="2021-08" db="EMBL/GenBank/DDBJ databases">
        <title>Massilia sp. R798.</title>
        <authorList>
            <person name="Baek J.H."/>
            <person name="Jung H.S."/>
            <person name="Kim K.R."/>
            <person name="Jeon C.O."/>
        </authorList>
    </citation>
    <scope>NUCLEOTIDE SEQUENCE [LARGE SCALE GENOMIC DNA]</scope>
    <source>
        <strain evidence="4 5">R798</strain>
    </source>
</reference>
<feature type="domain" description="Endonuclease GajA/Old nuclease/RecF-like AAA" evidence="1">
    <location>
        <begin position="4"/>
        <end position="53"/>
    </location>
</feature>
<dbReference type="InterPro" id="IPR034139">
    <property type="entry name" value="TOPRIM_OLD"/>
</dbReference>
<dbReference type="InterPro" id="IPR027417">
    <property type="entry name" value="P-loop_NTPase"/>
</dbReference>
<dbReference type="Pfam" id="PF13304">
    <property type="entry name" value="AAA_21"/>
    <property type="match status" value="1"/>
</dbReference>
<dbReference type="PANTHER" id="PTHR43581:SF4">
    <property type="entry name" value="ATP_GTP PHOSPHATASE"/>
    <property type="match status" value="1"/>
</dbReference>
<protein>
    <submittedName>
        <fullName evidence="4">AAA family ATPase</fullName>
    </submittedName>
</protein>
<dbReference type="EMBL" id="JAFBIL020000003">
    <property type="protein sequence ID" value="MBZ2207200.1"/>
    <property type="molecule type" value="Genomic_DNA"/>
</dbReference>
<evidence type="ECO:0000259" key="2">
    <source>
        <dbReference type="Pfam" id="PF13304"/>
    </source>
</evidence>
<keyword evidence="5" id="KW-1185">Reference proteome</keyword>
<dbReference type="Pfam" id="PF20469">
    <property type="entry name" value="OLD-like_TOPRIM"/>
    <property type="match status" value="1"/>
</dbReference>
<dbReference type="Proteomes" id="UP000809349">
    <property type="component" value="Unassembled WGS sequence"/>
</dbReference>
<evidence type="ECO:0000259" key="3">
    <source>
        <dbReference type="Pfam" id="PF20469"/>
    </source>
</evidence>
<evidence type="ECO:0000313" key="4">
    <source>
        <dbReference type="EMBL" id="MBZ2207200.1"/>
    </source>
</evidence>
<comment type="caution">
    <text evidence="4">The sequence shown here is derived from an EMBL/GenBank/DDBJ whole genome shotgun (WGS) entry which is preliminary data.</text>
</comment>
<dbReference type="InterPro" id="IPR041685">
    <property type="entry name" value="AAA_GajA/Old/RecF-like"/>
</dbReference>
<evidence type="ECO:0000259" key="1">
    <source>
        <dbReference type="Pfam" id="PF13175"/>
    </source>
</evidence>
<accession>A0ABS7SN01</accession>